<dbReference type="Pfam" id="PF13041">
    <property type="entry name" value="PPR_2"/>
    <property type="match status" value="1"/>
</dbReference>
<evidence type="ECO:0000259" key="4">
    <source>
        <dbReference type="Pfam" id="PF14432"/>
    </source>
</evidence>
<dbReference type="AlphaFoldDB" id="A0AAV3QQ88"/>
<sequence length="605" mass="68842">MVGAAVLHPSPFLIPEFNQSSSNDFDFNAREQNCISLLKKCKNLQELKQVHGQIVKLGLFWSPFCASNLLSTCALSDWGSMEYACSVFWDMDNPGSFDFNTMIKAHVKYMNFEEALLMYIYMLQDGVQPNHFIYAPLLKACSCLFAHVEGSEIHGHLYKFGFDEDLYVQTSLINLYGKCRKITEACRVFELMNQRSIASWSAIIAAYANSSMRSECLGLFRIMNNEGCWRAEESILASVLSTCTHLGALGQGKSIHAYILRNLSTINFIVQTTLVDMYVKCGCLEKGLILFQGMEIKNHMSYSVVISGLASHGRGEEALEVFTEMLGAGLVPDDVVYVSVLSACGRAGLFKEGLTYFDRMIIEHGIEPTIQHYGCMVDLFGRSGMLAEALELIHNMPMEPNDVIWRSLLSSCKFHQNLQLGEIAFKKLSQLQAENASDYLMLSNLYAQFEKWESVAMIRTKMVEKGISQVPGPSFVEVNKKMYRFVSQDMKYPQCEGVYEMLHQMEWQLKFEGYKADISQVLLIAEDDEKREKLRTHSQKLAIAFALVHTSPDSPVRIVRNVRMCDDCHRYTKLISRIYERDIIVKYGNRFHHFKGGVCSCKDYY</sequence>
<dbReference type="GO" id="GO:0008270">
    <property type="term" value="F:zinc ion binding"/>
    <property type="evidence" value="ECO:0007669"/>
    <property type="project" value="InterPro"/>
</dbReference>
<dbReference type="InterPro" id="IPR032867">
    <property type="entry name" value="DYW_dom"/>
</dbReference>
<feature type="repeat" description="PPR" evidence="3">
    <location>
        <begin position="298"/>
        <end position="332"/>
    </location>
</feature>
<reference evidence="5 6" key="1">
    <citation type="submission" date="2024-01" db="EMBL/GenBank/DDBJ databases">
        <title>The complete chloroplast genome sequence of Lithospermum erythrorhizon: insights into the phylogenetic relationship among Boraginaceae species and the maternal lineages of purple gromwells.</title>
        <authorList>
            <person name="Okada T."/>
            <person name="Watanabe K."/>
        </authorList>
    </citation>
    <scope>NUCLEOTIDE SEQUENCE [LARGE SCALE GENOMIC DNA]</scope>
</reference>
<dbReference type="GO" id="GO:0009451">
    <property type="term" value="P:RNA modification"/>
    <property type="evidence" value="ECO:0007669"/>
    <property type="project" value="InterPro"/>
</dbReference>
<name>A0AAV3QQ88_LITER</name>
<dbReference type="FunFam" id="1.25.40.10:FF:000470">
    <property type="entry name" value="Pentatricopeptide repeat-containing protein At5g66520"/>
    <property type="match status" value="1"/>
</dbReference>
<evidence type="ECO:0000256" key="3">
    <source>
        <dbReference type="PROSITE-ProRule" id="PRU00708"/>
    </source>
</evidence>
<dbReference type="Pfam" id="PF01535">
    <property type="entry name" value="PPR"/>
    <property type="match status" value="5"/>
</dbReference>
<dbReference type="FunFam" id="1.25.40.10:FF:000184">
    <property type="entry name" value="Pentatricopeptide repeat-containing protein, chloroplastic"/>
    <property type="match status" value="1"/>
</dbReference>
<organism evidence="5 6">
    <name type="scientific">Lithospermum erythrorhizon</name>
    <name type="common">Purple gromwell</name>
    <name type="synonym">Lithospermum officinale var. erythrorhizon</name>
    <dbReference type="NCBI Taxonomy" id="34254"/>
    <lineage>
        <taxon>Eukaryota</taxon>
        <taxon>Viridiplantae</taxon>
        <taxon>Streptophyta</taxon>
        <taxon>Embryophyta</taxon>
        <taxon>Tracheophyta</taxon>
        <taxon>Spermatophyta</taxon>
        <taxon>Magnoliopsida</taxon>
        <taxon>eudicotyledons</taxon>
        <taxon>Gunneridae</taxon>
        <taxon>Pentapetalae</taxon>
        <taxon>asterids</taxon>
        <taxon>lamiids</taxon>
        <taxon>Boraginales</taxon>
        <taxon>Boraginaceae</taxon>
        <taxon>Boraginoideae</taxon>
        <taxon>Lithospermeae</taxon>
        <taxon>Lithospermum</taxon>
    </lineage>
</organism>
<dbReference type="Pfam" id="PF14432">
    <property type="entry name" value="DYW_deaminase"/>
    <property type="match status" value="1"/>
</dbReference>
<protein>
    <recommendedName>
        <fullName evidence="4">DYW domain-containing protein</fullName>
    </recommendedName>
</protein>
<keyword evidence="2" id="KW-0677">Repeat</keyword>
<proteinExistence type="inferred from homology"/>
<dbReference type="PANTHER" id="PTHR47926">
    <property type="entry name" value="PENTATRICOPEPTIDE REPEAT-CONTAINING PROTEIN"/>
    <property type="match status" value="1"/>
</dbReference>
<evidence type="ECO:0000313" key="5">
    <source>
        <dbReference type="EMBL" id="GAA0165238.1"/>
    </source>
</evidence>
<feature type="repeat" description="PPR" evidence="3">
    <location>
        <begin position="95"/>
        <end position="129"/>
    </location>
</feature>
<dbReference type="EMBL" id="BAABME010022200">
    <property type="protein sequence ID" value="GAA0165238.1"/>
    <property type="molecule type" value="Genomic_DNA"/>
</dbReference>
<evidence type="ECO:0000313" key="6">
    <source>
        <dbReference type="Proteomes" id="UP001454036"/>
    </source>
</evidence>
<feature type="repeat" description="PPR" evidence="3">
    <location>
        <begin position="165"/>
        <end position="199"/>
    </location>
</feature>
<keyword evidence="6" id="KW-1185">Reference proteome</keyword>
<dbReference type="PANTHER" id="PTHR47926:SF400">
    <property type="entry name" value="PENTACOTRIPEPTIDE-REPEAT REGION OF PRORP DOMAIN-CONTAINING PROTEIN"/>
    <property type="match status" value="1"/>
</dbReference>
<dbReference type="NCBIfam" id="TIGR00756">
    <property type="entry name" value="PPR"/>
    <property type="match status" value="4"/>
</dbReference>
<comment type="caution">
    <text evidence="5">The sequence shown here is derived from an EMBL/GenBank/DDBJ whole genome shotgun (WGS) entry which is preliminary data.</text>
</comment>
<gene>
    <name evidence="5" type="ORF">LIER_39938</name>
</gene>
<dbReference type="Pfam" id="PF20431">
    <property type="entry name" value="E_motif"/>
    <property type="match status" value="1"/>
</dbReference>
<comment type="similarity">
    <text evidence="1">Belongs to the PPR family. PCMP-H subfamily.</text>
</comment>
<feature type="repeat" description="PPR" evidence="3">
    <location>
        <begin position="333"/>
        <end position="368"/>
    </location>
</feature>
<dbReference type="InterPro" id="IPR002885">
    <property type="entry name" value="PPR_rpt"/>
</dbReference>
<feature type="domain" description="DYW" evidence="4">
    <location>
        <begin position="513"/>
        <end position="605"/>
    </location>
</feature>
<dbReference type="Gene3D" id="1.25.40.10">
    <property type="entry name" value="Tetratricopeptide repeat domain"/>
    <property type="match status" value="3"/>
</dbReference>
<evidence type="ECO:0000256" key="1">
    <source>
        <dbReference type="ARBA" id="ARBA00006643"/>
    </source>
</evidence>
<accession>A0AAV3QQ88</accession>
<evidence type="ECO:0000256" key="2">
    <source>
        <dbReference type="ARBA" id="ARBA00022737"/>
    </source>
</evidence>
<dbReference type="PROSITE" id="PS51375">
    <property type="entry name" value="PPR"/>
    <property type="match status" value="4"/>
</dbReference>
<dbReference type="Proteomes" id="UP001454036">
    <property type="component" value="Unassembled WGS sequence"/>
</dbReference>
<dbReference type="InterPro" id="IPR046960">
    <property type="entry name" value="PPR_At4g14850-like_plant"/>
</dbReference>
<dbReference type="InterPro" id="IPR046848">
    <property type="entry name" value="E_motif"/>
</dbReference>
<dbReference type="GO" id="GO:0003723">
    <property type="term" value="F:RNA binding"/>
    <property type="evidence" value="ECO:0007669"/>
    <property type="project" value="InterPro"/>
</dbReference>
<dbReference type="InterPro" id="IPR011990">
    <property type="entry name" value="TPR-like_helical_dom_sf"/>
</dbReference>